<gene>
    <name evidence="2" type="ORF">CM1_00830</name>
</gene>
<accession>A0ABC7ZIJ2</accession>
<dbReference type="KEGG" id="mgx:CM1_00830"/>
<organism evidence="2 3">
    <name type="scientific">Mycoplasmoides genitalium M6320</name>
    <dbReference type="NCBI Taxonomy" id="662945"/>
    <lineage>
        <taxon>Bacteria</taxon>
        <taxon>Bacillati</taxon>
        <taxon>Mycoplasmatota</taxon>
        <taxon>Mycoplasmoidales</taxon>
        <taxon>Mycoplasmoidaceae</taxon>
        <taxon>Mycoplasmoides</taxon>
    </lineage>
</organism>
<evidence type="ECO:0000259" key="1">
    <source>
        <dbReference type="Pfam" id="PF04296"/>
    </source>
</evidence>
<reference evidence="2 3" key="1">
    <citation type="journal article" date="2012" name="J. Bacteriol.">
        <title>Draft Genome Sequences of Four Axenic Mycoplasma genitalium Strains Isolated from Denmark, Japan, and Australia.</title>
        <authorList>
            <person name="McGowin C.L."/>
            <person name="Ma L."/>
            <person name="Jensen J.S."/>
            <person name="Mancuso M.M."/>
            <person name="Hamasuna R."/>
            <person name="Adegboye D."/>
            <person name="Martin D.H."/>
        </authorList>
    </citation>
    <scope>NUCLEOTIDE SEQUENCE [LARGE SCALE GENOMIC DNA]</scope>
    <source>
        <strain evidence="2 3">M6320</strain>
    </source>
</reference>
<proteinExistence type="predicted"/>
<dbReference type="AlphaFoldDB" id="A0ABC7ZIJ2"/>
<evidence type="ECO:0000313" key="3">
    <source>
        <dbReference type="Proteomes" id="UP000005254"/>
    </source>
</evidence>
<dbReference type="SMR" id="A0ABC7ZIJ2"/>
<dbReference type="InterPro" id="IPR035931">
    <property type="entry name" value="YlxR-like_sf"/>
</dbReference>
<dbReference type="Pfam" id="PF04296">
    <property type="entry name" value="YlxR"/>
    <property type="match status" value="1"/>
</dbReference>
<dbReference type="SUPFAM" id="SSF64376">
    <property type="entry name" value="YlxR-like"/>
    <property type="match status" value="1"/>
</dbReference>
<dbReference type="InterPro" id="IPR007393">
    <property type="entry name" value="YlxR_dom"/>
</dbReference>
<dbReference type="Gene3D" id="3.30.1230.10">
    <property type="entry name" value="YlxR-like"/>
    <property type="match status" value="1"/>
</dbReference>
<dbReference type="RefSeq" id="WP_009885828.1">
    <property type="nucleotide sequence ID" value="NC_018497.1"/>
</dbReference>
<evidence type="ECO:0000313" key="2">
    <source>
        <dbReference type="EMBL" id="AFQ03954.1"/>
    </source>
</evidence>
<dbReference type="Proteomes" id="UP000005254">
    <property type="component" value="Chromosome"/>
</dbReference>
<protein>
    <recommendedName>
        <fullName evidence="1">YlxR domain-containing protein</fullName>
    </recommendedName>
</protein>
<name>A0ABC7ZIJ2_MYCGT</name>
<dbReference type="GeneID" id="99646971"/>
<feature type="domain" description="YlxR" evidence="1">
    <location>
        <begin position="6"/>
        <end position="71"/>
    </location>
</feature>
<dbReference type="EMBL" id="CP003772">
    <property type="protein sequence ID" value="AFQ03954.1"/>
    <property type="molecule type" value="Genomic_DNA"/>
</dbReference>
<sequence length="90" mass="10473">MQLITRLCLLTRKHFVKRELLRLVKLDNQLEIDLNQNLKGRGYYLSVFGLKLDKKHLKAVVEKHLKVSCNDAKLTAMITALQQLAQDEKK</sequence>